<dbReference type="GO" id="GO:0005737">
    <property type="term" value="C:cytoplasm"/>
    <property type="evidence" value="ECO:0007669"/>
    <property type="project" value="TreeGrafter"/>
</dbReference>
<dbReference type="InterPro" id="IPR036396">
    <property type="entry name" value="Cyt_P450_sf"/>
</dbReference>
<dbReference type="PROSITE" id="PS00086">
    <property type="entry name" value="CYTOCHROME_P450"/>
    <property type="match status" value="1"/>
</dbReference>
<evidence type="ECO:0000256" key="5">
    <source>
        <dbReference type="ARBA" id="ARBA00022723"/>
    </source>
</evidence>
<evidence type="ECO:0000313" key="13">
    <source>
        <dbReference type="Proteomes" id="UP001190640"/>
    </source>
</evidence>
<dbReference type="RefSeq" id="XP_054838685.1">
    <property type="nucleotide sequence ID" value="XM_054982710.1"/>
</dbReference>
<gene>
    <name evidence="14" type="primary">LOC129331984</name>
</gene>
<evidence type="ECO:0000256" key="12">
    <source>
        <dbReference type="SAM" id="Phobius"/>
    </source>
</evidence>
<dbReference type="AlphaFoldDB" id="A0AA97L1B0"/>
<dbReference type="GO" id="GO:0005506">
    <property type="term" value="F:iron ion binding"/>
    <property type="evidence" value="ECO:0007669"/>
    <property type="project" value="InterPro"/>
</dbReference>
<keyword evidence="4 10" id="KW-0349">Heme</keyword>
<feature type="binding site" description="axial binding residue" evidence="10">
    <location>
        <position position="436"/>
    </location>
    <ligand>
        <name>heme</name>
        <dbReference type="ChEBI" id="CHEBI:30413"/>
    </ligand>
    <ligandPart>
        <name>Fe</name>
        <dbReference type="ChEBI" id="CHEBI:18248"/>
    </ligandPart>
</feature>
<accession>A0AA97L1B0</accession>
<keyword evidence="12" id="KW-0812">Transmembrane</keyword>
<evidence type="ECO:0000256" key="9">
    <source>
        <dbReference type="ARBA" id="ARBA00023136"/>
    </source>
</evidence>
<keyword evidence="12" id="KW-1133">Transmembrane helix</keyword>
<evidence type="ECO:0000256" key="1">
    <source>
        <dbReference type="ARBA" id="ARBA00001971"/>
    </source>
</evidence>
<reference evidence="14" key="1">
    <citation type="submission" date="2025-08" db="UniProtKB">
        <authorList>
            <consortium name="RefSeq"/>
        </authorList>
    </citation>
    <scope>IDENTIFICATION</scope>
    <source>
        <tissue evidence="14">Blood</tissue>
    </source>
</reference>
<dbReference type="InterPro" id="IPR050182">
    <property type="entry name" value="Cytochrome_P450_fam2"/>
</dbReference>
<dbReference type="GO" id="GO:0006805">
    <property type="term" value="P:xenobiotic metabolic process"/>
    <property type="evidence" value="ECO:0007669"/>
    <property type="project" value="TreeGrafter"/>
</dbReference>
<keyword evidence="7 10" id="KW-0408">Iron</keyword>
<dbReference type="GO" id="GO:0020037">
    <property type="term" value="F:heme binding"/>
    <property type="evidence" value="ECO:0007669"/>
    <property type="project" value="InterPro"/>
</dbReference>
<dbReference type="SUPFAM" id="SSF48264">
    <property type="entry name" value="Cytochrome P450"/>
    <property type="match status" value="1"/>
</dbReference>
<dbReference type="InterPro" id="IPR017972">
    <property type="entry name" value="Cyt_P450_CS"/>
</dbReference>
<comment type="similarity">
    <text evidence="3 11">Belongs to the cytochrome P450 family.</text>
</comment>
<dbReference type="GO" id="GO:0016020">
    <property type="term" value="C:membrane"/>
    <property type="evidence" value="ECO:0007669"/>
    <property type="project" value="UniProtKB-SubCell"/>
</dbReference>
<organism evidence="13 14">
    <name type="scientific">Eublepharis macularius</name>
    <name type="common">Leopard gecko</name>
    <name type="synonym">Cyrtodactylus macularius</name>
    <dbReference type="NCBI Taxonomy" id="481883"/>
    <lineage>
        <taxon>Eukaryota</taxon>
        <taxon>Metazoa</taxon>
        <taxon>Chordata</taxon>
        <taxon>Craniata</taxon>
        <taxon>Vertebrata</taxon>
        <taxon>Euteleostomi</taxon>
        <taxon>Lepidosauria</taxon>
        <taxon>Squamata</taxon>
        <taxon>Bifurcata</taxon>
        <taxon>Gekkota</taxon>
        <taxon>Eublepharidae</taxon>
        <taxon>Eublepharinae</taxon>
        <taxon>Eublepharis</taxon>
    </lineage>
</organism>
<evidence type="ECO:0000256" key="8">
    <source>
        <dbReference type="ARBA" id="ARBA00023033"/>
    </source>
</evidence>
<evidence type="ECO:0000256" key="2">
    <source>
        <dbReference type="ARBA" id="ARBA00004370"/>
    </source>
</evidence>
<sequence length="489" mass="55842">MCEGTLWLPELFLLFVISLQIFHFLKLQWTRRQLPPGPSPLPVIGNLWLLGFQLQGQELMKLASTYGNIFTVWMGTNPMVVLSGYKAVTEGIISEELSGRPLTPFFRVMMGDKGVFLTNGHTWKQQRRFAFTALRNLATNIQHRIQEEARHLVEVLASQHGSAFEPKPHMIHAVANVICATVFGYRFPTEDESFNKMIKAIYLIILVPFTATGRLYDAFPRIMHRLPGRHQQVLKYNDFLHKEVKKRIQSHKEKWNEGEEPQNLVDFYLGHMEKTKDDPKSTFSEDNMVQIMIDLLIGGTENTASLLCGALLLMVKHPEVQEKVLEEINAVLEPSQTVCYEDRTKLPYTNAVVHEILRLINVVGIGPFRLCLEDTTLLGSHIAKGTLVLPNIVSVLADPEFWESPSEFNPGHFLDSKGNFVLNKAFIAFGTGRRVCLGEHMAWEELFIFFTTVLRAFVVQLPEGEQEADINSILKSPRQHHYKLRFLPH</sequence>
<protein>
    <submittedName>
        <fullName evidence="14">Cytochrome P450 2J2-like</fullName>
    </submittedName>
</protein>
<dbReference type="PRINTS" id="PR00385">
    <property type="entry name" value="P450"/>
</dbReference>
<dbReference type="PRINTS" id="PR00463">
    <property type="entry name" value="EP450I"/>
</dbReference>
<keyword evidence="5 10" id="KW-0479">Metal-binding</keyword>
<evidence type="ECO:0000256" key="10">
    <source>
        <dbReference type="PIRSR" id="PIRSR602401-1"/>
    </source>
</evidence>
<proteinExistence type="inferred from homology"/>
<dbReference type="FunFam" id="1.10.630.10:FF:000004">
    <property type="entry name" value="cytochrome P450 2D15 isoform X1"/>
    <property type="match status" value="1"/>
</dbReference>
<keyword evidence="8 11" id="KW-0503">Monooxygenase</keyword>
<evidence type="ECO:0000256" key="11">
    <source>
        <dbReference type="RuleBase" id="RU000461"/>
    </source>
</evidence>
<dbReference type="GeneID" id="129331984"/>
<evidence type="ECO:0000256" key="7">
    <source>
        <dbReference type="ARBA" id="ARBA00023004"/>
    </source>
</evidence>
<evidence type="ECO:0000256" key="6">
    <source>
        <dbReference type="ARBA" id="ARBA00023002"/>
    </source>
</evidence>
<keyword evidence="13" id="KW-1185">Reference proteome</keyword>
<keyword evidence="6 11" id="KW-0560">Oxidoreductase</keyword>
<dbReference type="Gene3D" id="1.10.630.10">
    <property type="entry name" value="Cytochrome P450"/>
    <property type="match status" value="1"/>
</dbReference>
<evidence type="ECO:0000313" key="14">
    <source>
        <dbReference type="RefSeq" id="XP_054838685.1"/>
    </source>
</evidence>
<dbReference type="PANTHER" id="PTHR24300:SF368">
    <property type="entry name" value="CYTOCHROME P450, FAMILY 2, SUBFAMILY AB, POLYPEPTIDE 1"/>
    <property type="match status" value="1"/>
</dbReference>
<dbReference type="PANTHER" id="PTHR24300">
    <property type="entry name" value="CYTOCHROME P450 508A4-RELATED"/>
    <property type="match status" value="1"/>
</dbReference>
<comment type="cofactor">
    <cofactor evidence="1 10">
        <name>heme</name>
        <dbReference type="ChEBI" id="CHEBI:30413"/>
    </cofactor>
</comment>
<feature type="transmembrane region" description="Helical" evidence="12">
    <location>
        <begin position="6"/>
        <end position="25"/>
    </location>
</feature>
<dbReference type="InterPro" id="IPR001128">
    <property type="entry name" value="Cyt_P450"/>
</dbReference>
<keyword evidence="9 12" id="KW-0472">Membrane</keyword>
<dbReference type="Pfam" id="PF00067">
    <property type="entry name" value="p450"/>
    <property type="match status" value="1"/>
</dbReference>
<dbReference type="GO" id="GO:0006082">
    <property type="term" value="P:organic acid metabolic process"/>
    <property type="evidence" value="ECO:0007669"/>
    <property type="project" value="TreeGrafter"/>
</dbReference>
<name>A0AA97L1B0_EUBMA</name>
<dbReference type="KEGG" id="emc:129331984"/>
<evidence type="ECO:0000256" key="4">
    <source>
        <dbReference type="ARBA" id="ARBA00022617"/>
    </source>
</evidence>
<dbReference type="InterPro" id="IPR002401">
    <property type="entry name" value="Cyt_P450_E_grp-I"/>
</dbReference>
<dbReference type="GO" id="GO:0016712">
    <property type="term" value="F:oxidoreductase activity, acting on paired donors, with incorporation or reduction of molecular oxygen, reduced flavin or flavoprotein as one donor, and incorporation of one atom of oxygen"/>
    <property type="evidence" value="ECO:0007669"/>
    <property type="project" value="TreeGrafter"/>
</dbReference>
<dbReference type="Proteomes" id="UP001190640">
    <property type="component" value="Chromosome 6"/>
</dbReference>
<evidence type="ECO:0000256" key="3">
    <source>
        <dbReference type="ARBA" id="ARBA00010617"/>
    </source>
</evidence>
<comment type="subcellular location">
    <subcellularLocation>
        <location evidence="2">Membrane</location>
    </subcellularLocation>
</comment>